<evidence type="ECO:0000256" key="4">
    <source>
        <dbReference type="ARBA" id="ARBA00022729"/>
    </source>
</evidence>
<dbReference type="RefSeq" id="WP_104417836.1">
    <property type="nucleotide sequence ID" value="NZ_PTJC01000005.1"/>
</dbReference>
<dbReference type="InterPro" id="IPR017850">
    <property type="entry name" value="Alkaline_phosphatase_core_sf"/>
</dbReference>
<dbReference type="InterPro" id="IPR024607">
    <property type="entry name" value="Sulfatase_CS"/>
</dbReference>
<keyword evidence="9" id="KW-1185">Reference proteome</keyword>
<dbReference type="InterPro" id="IPR050738">
    <property type="entry name" value="Sulfatase"/>
</dbReference>
<evidence type="ECO:0000313" key="8">
    <source>
        <dbReference type="EMBL" id="PPK87220.1"/>
    </source>
</evidence>
<evidence type="ECO:0000256" key="1">
    <source>
        <dbReference type="ARBA" id="ARBA00001913"/>
    </source>
</evidence>
<dbReference type="GO" id="GO:0046872">
    <property type="term" value="F:metal ion binding"/>
    <property type="evidence" value="ECO:0007669"/>
    <property type="project" value="UniProtKB-KW"/>
</dbReference>
<reference evidence="8 9" key="1">
    <citation type="submission" date="2018-02" db="EMBL/GenBank/DDBJ databases">
        <title>Genomic Encyclopedia of Archaeal and Bacterial Type Strains, Phase II (KMG-II): from individual species to whole genera.</title>
        <authorList>
            <person name="Goeker M."/>
        </authorList>
    </citation>
    <scope>NUCLEOTIDE SEQUENCE [LARGE SCALE GENOMIC DNA]</scope>
    <source>
        <strain evidence="8 9">DSM 29526</strain>
    </source>
</reference>
<keyword evidence="6" id="KW-0106">Calcium</keyword>
<accession>A0A2S6I6W2</accession>
<dbReference type="PROSITE" id="PS00149">
    <property type="entry name" value="SULFATASE_2"/>
    <property type="match status" value="1"/>
</dbReference>
<dbReference type="Gene3D" id="3.40.720.10">
    <property type="entry name" value="Alkaline Phosphatase, subunit A"/>
    <property type="match status" value="1"/>
</dbReference>
<name>A0A2S6I6W2_9BACT</name>
<keyword evidence="4" id="KW-0732">Signal</keyword>
<evidence type="ECO:0000256" key="2">
    <source>
        <dbReference type="ARBA" id="ARBA00008779"/>
    </source>
</evidence>
<evidence type="ECO:0000259" key="7">
    <source>
        <dbReference type="Pfam" id="PF00884"/>
    </source>
</evidence>
<protein>
    <submittedName>
        <fullName evidence="8">Arylsulfatase A-like enzyme</fullName>
    </submittedName>
</protein>
<evidence type="ECO:0000256" key="3">
    <source>
        <dbReference type="ARBA" id="ARBA00022723"/>
    </source>
</evidence>
<dbReference type="CDD" id="cd16144">
    <property type="entry name" value="ARS_like"/>
    <property type="match status" value="1"/>
</dbReference>
<dbReference type="PANTHER" id="PTHR42693">
    <property type="entry name" value="ARYLSULFATASE FAMILY MEMBER"/>
    <property type="match status" value="1"/>
</dbReference>
<evidence type="ECO:0000313" key="9">
    <source>
        <dbReference type="Proteomes" id="UP000237662"/>
    </source>
</evidence>
<evidence type="ECO:0000256" key="5">
    <source>
        <dbReference type="ARBA" id="ARBA00022801"/>
    </source>
</evidence>
<sequence length="524" mass="58473">MHRFSLSLLTVCLLGCGIDRGQEASPTPKPPNVVLILADDLGKHDLGYTGSTFYETPNLDRLAATGIVFDQAYAGSRVCSPSRATIMLGQYTATHGITDWIGAWAGEDWRRSNRHTTHLPPDYVRALPAEATTLAEVFQAGGYRTFFAGKWHLGGAGSLPTDHGFDLNVGGHHRGSPPGGFFAPYENPEMEDGPDGESLTLRLGRETADFIAANQDSAFFAMLSFYAVHAPLQTTEERWRYYRNKAVEGGMADQAFEMERRFPVRMVQDNPLYAGMVATMDEAVGTVLRTLDSLGLADNTIVVFTSDNGGVASGDAYATSNLPLRGGKGYQWEGGIREPLIIRPGDRFVDRTVETPVTGADLYPTLVSLAGLNTKPTQEIEGIDLAPLLRGDTLAERALFWHYPHYGNQGGDPSSVIRRGEWKLIHYWEDDHDELYDLGAGAQEKEDLAIRRPDLVGDLRRQLLAYLQSRDARYPRPDPEYDPARFRRMEKFYQDTVLRRLEHQRREIFRDNWLPNADWWGSGS</sequence>
<evidence type="ECO:0000256" key="6">
    <source>
        <dbReference type="ARBA" id="ARBA00022837"/>
    </source>
</evidence>
<keyword evidence="3" id="KW-0479">Metal-binding</keyword>
<dbReference type="InterPro" id="IPR000917">
    <property type="entry name" value="Sulfatase_N"/>
</dbReference>
<comment type="caution">
    <text evidence="8">The sequence shown here is derived from an EMBL/GenBank/DDBJ whole genome shotgun (WGS) entry which is preliminary data.</text>
</comment>
<dbReference type="OrthoDB" id="9757939at2"/>
<dbReference type="AlphaFoldDB" id="A0A2S6I6W2"/>
<feature type="domain" description="Sulfatase N-terminal" evidence="7">
    <location>
        <begin position="31"/>
        <end position="371"/>
    </location>
</feature>
<dbReference type="PANTHER" id="PTHR42693:SF42">
    <property type="entry name" value="ARYLSULFATASE G"/>
    <property type="match status" value="1"/>
</dbReference>
<dbReference type="EMBL" id="PTJC01000005">
    <property type="protein sequence ID" value="PPK87220.1"/>
    <property type="molecule type" value="Genomic_DNA"/>
</dbReference>
<dbReference type="Pfam" id="PF00884">
    <property type="entry name" value="Sulfatase"/>
    <property type="match status" value="1"/>
</dbReference>
<gene>
    <name evidence="8" type="ORF">CLV84_0156</name>
</gene>
<dbReference type="Gene3D" id="3.30.1120.10">
    <property type="match status" value="1"/>
</dbReference>
<keyword evidence="5" id="KW-0378">Hydrolase</keyword>
<dbReference type="Proteomes" id="UP000237662">
    <property type="component" value="Unassembled WGS sequence"/>
</dbReference>
<organism evidence="8 9">
    <name type="scientific">Neolewinella xylanilytica</name>
    <dbReference type="NCBI Taxonomy" id="1514080"/>
    <lineage>
        <taxon>Bacteria</taxon>
        <taxon>Pseudomonadati</taxon>
        <taxon>Bacteroidota</taxon>
        <taxon>Saprospiria</taxon>
        <taxon>Saprospirales</taxon>
        <taxon>Lewinellaceae</taxon>
        <taxon>Neolewinella</taxon>
    </lineage>
</organism>
<comment type="cofactor">
    <cofactor evidence="1">
        <name>Ca(2+)</name>
        <dbReference type="ChEBI" id="CHEBI:29108"/>
    </cofactor>
</comment>
<dbReference type="SUPFAM" id="SSF53649">
    <property type="entry name" value="Alkaline phosphatase-like"/>
    <property type="match status" value="1"/>
</dbReference>
<proteinExistence type="inferred from homology"/>
<comment type="similarity">
    <text evidence="2">Belongs to the sulfatase family.</text>
</comment>
<dbReference type="GO" id="GO:0004065">
    <property type="term" value="F:arylsulfatase activity"/>
    <property type="evidence" value="ECO:0007669"/>
    <property type="project" value="TreeGrafter"/>
</dbReference>